<dbReference type="Proteomes" id="UP000526734">
    <property type="component" value="Unassembled WGS sequence"/>
</dbReference>
<keyword evidence="3" id="KW-1185">Reference proteome</keyword>
<dbReference type="AlphaFoldDB" id="A0A7W3Z9F1"/>
<sequence>MSDPLGKIEIKPEDGTGKKIVNALPVVGGAVKIYDAGTSDAIKAGDTATGLSGVVSETTNFVQSCAETAMSISSDPIGWLVGQGLNFLLAVCDPLQDAIHFVSGDGPALSKAAENFTAIGRGLEQFAHQFSKQAKSSLSQWEGGAAETAAEKLAKFSTGITGTADQAGDIATMLQVCSMAMTVIEDFIKALLTELITWLIMIWIPALAAAVPSFGASTAAAGTATGVRAASTAGKATKQVSKLQKLLDMIKDLIARFQTFFKAAKDEVAKMAEEGGKTTAKRAKDGFGKTVGGKLLDEARSQVGLRSHDKNETDLPVKPGKPLGHLENARKAVEYAATGDGTSKDETKKDLEF</sequence>
<dbReference type="RefSeq" id="WP_182890293.1">
    <property type="nucleotide sequence ID" value="NZ_JACGZW010000003.1"/>
</dbReference>
<name>A0A7W3Z9F1_9PSEU</name>
<feature type="compositionally biased region" description="Basic and acidic residues" evidence="1">
    <location>
        <begin position="342"/>
        <end position="353"/>
    </location>
</feature>
<comment type="caution">
    <text evidence="2">The sequence shown here is derived from an EMBL/GenBank/DDBJ whole genome shotgun (WGS) entry which is preliminary data.</text>
</comment>
<dbReference type="EMBL" id="JACGZW010000003">
    <property type="protein sequence ID" value="MBB1153105.1"/>
    <property type="molecule type" value="Genomic_DNA"/>
</dbReference>
<evidence type="ECO:0000256" key="1">
    <source>
        <dbReference type="SAM" id="MobiDB-lite"/>
    </source>
</evidence>
<protein>
    <submittedName>
        <fullName evidence="2">Uncharacterized protein</fullName>
    </submittedName>
</protein>
<dbReference type="InterPro" id="IPR038332">
    <property type="entry name" value="PPE_sf"/>
</dbReference>
<dbReference type="InterPro" id="IPR036689">
    <property type="entry name" value="ESAT-6-like_sf"/>
</dbReference>
<evidence type="ECO:0000313" key="3">
    <source>
        <dbReference type="Proteomes" id="UP000526734"/>
    </source>
</evidence>
<feature type="region of interest" description="Disordered" evidence="1">
    <location>
        <begin position="300"/>
        <end position="353"/>
    </location>
</feature>
<dbReference type="Gene3D" id="1.20.1260.20">
    <property type="entry name" value="PPE superfamily"/>
    <property type="match status" value="1"/>
</dbReference>
<proteinExistence type="predicted"/>
<dbReference type="SUPFAM" id="SSF140453">
    <property type="entry name" value="EsxAB dimer-like"/>
    <property type="match status" value="1"/>
</dbReference>
<evidence type="ECO:0000313" key="2">
    <source>
        <dbReference type="EMBL" id="MBB1153105.1"/>
    </source>
</evidence>
<organism evidence="2 3">
    <name type="scientific">Amycolatopsis dendrobii</name>
    <dbReference type="NCBI Taxonomy" id="2760662"/>
    <lineage>
        <taxon>Bacteria</taxon>
        <taxon>Bacillati</taxon>
        <taxon>Actinomycetota</taxon>
        <taxon>Actinomycetes</taxon>
        <taxon>Pseudonocardiales</taxon>
        <taxon>Pseudonocardiaceae</taxon>
        <taxon>Amycolatopsis</taxon>
    </lineage>
</organism>
<accession>A0A7W3Z9F1</accession>
<reference evidence="2 3" key="1">
    <citation type="submission" date="2020-08" db="EMBL/GenBank/DDBJ databases">
        <title>Amycolatopsis sp. nov. DR6-1 isolated from Dendrobium heterocarpum.</title>
        <authorList>
            <person name="Tedsree N."/>
            <person name="Kuncharoen N."/>
            <person name="Likhitwitayawuid K."/>
            <person name="Tanasupawat S."/>
        </authorList>
    </citation>
    <scope>NUCLEOTIDE SEQUENCE [LARGE SCALE GENOMIC DNA]</scope>
    <source>
        <strain evidence="2 3">DR6-1</strain>
    </source>
</reference>
<gene>
    <name evidence="2" type="ORF">H4281_08180</name>
</gene>
<feature type="compositionally biased region" description="Basic and acidic residues" evidence="1">
    <location>
        <begin position="300"/>
        <end position="315"/>
    </location>
</feature>